<gene>
    <name evidence="1" type="ORF">HID58_013264</name>
</gene>
<organism evidence="1 2">
    <name type="scientific">Brassica napus</name>
    <name type="common">Rape</name>
    <dbReference type="NCBI Taxonomy" id="3708"/>
    <lineage>
        <taxon>Eukaryota</taxon>
        <taxon>Viridiplantae</taxon>
        <taxon>Streptophyta</taxon>
        <taxon>Embryophyta</taxon>
        <taxon>Tracheophyta</taxon>
        <taxon>Spermatophyta</taxon>
        <taxon>Magnoliopsida</taxon>
        <taxon>eudicotyledons</taxon>
        <taxon>Gunneridae</taxon>
        <taxon>Pentapetalae</taxon>
        <taxon>rosids</taxon>
        <taxon>malvids</taxon>
        <taxon>Brassicales</taxon>
        <taxon>Brassicaceae</taxon>
        <taxon>Brassiceae</taxon>
        <taxon>Brassica</taxon>
    </lineage>
</organism>
<proteinExistence type="predicted"/>
<sequence length="26" mass="2833">MDVLLVKGSHSLRLGAGHYKTRLSPP</sequence>
<keyword evidence="2" id="KW-1185">Reference proteome</keyword>
<name>A0ABQ8E3D5_BRANA</name>
<dbReference type="Proteomes" id="UP000824890">
    <property type="component" value="Unassembled WGS sequence"/>
</dbReference>
<evidence type="ECO:0000313" key="1">
    <source>
        <dbReference type="EMBL" id="KAH0936147.1"/>
    </source>
</evidence>
<evidence type="ECO:0000313" key="2">
    <source>
        <dbReference type="Proteomes" id="UP000824890"/>
    </source>
</evidence>
<accession>A0ABQ8E3D5</accession>
<comment type="caution">
    <text evidence="1">The sequence shown here is derived from an EMBL/GenBank/DDBJ whole genome shotgun (WGS) entry which is preliminary data.</text>
</comment>
<reference evidence="1 2" key="1">
    <citation type="submission" date="2021-05" db="EMBL/GenBank/DDBJ databases">
        <title>Genome Assembly of Synthetic Allotetraploid Brassica napus Reveals Homoeologous Exchanges between Subgenomes.</title>
        <authorList>
            <person name="Davis J.T."/>
        </authorList>
    </citation>
    <scope>NUCLEOTIDE SEQUENCE [LARGE SCALE GENOMIC DNA]</scope>
    <source>
        <strain evidence="2">cv. Da-Ae</strain>
        <tissue evidence="1">Seedling</tissue>
    </source>
</reference>
<protein>
    <submittedName>
        <fullName evidence="1">Uncharacterized protein</fullName>
    </submittedName>
</protein>
<dbReference type="EMBL" id="JAGKQM010000003">
    <property type="protein sequence ID" value="KAH0936147.1"/>
    <property type="molecule type" value="Genomic_DNA"/>
</dbReference>